<keyword evidence="2" id="KW-1133">Transmembrane helix</keyword>
<evidence type="ECO:0000256" key="1">
    <source>
        <dbReference type="ARBA" id="ARBA00006464"/>
    </source>
</evidence>
<sequence length="223" mass="26063">MSLQESVQAREKSESHFYINLLFMVKRLIDIIMSIGLIIITIPIFLFICYRLAKKEGKPIFKKELCVGKNGKQFIKWSFRTTTIPSQVIRSLPPHPFPHKWEEGVPDHFRVLHGKHVAYTMTGEKLRKYGFDKIPQFYNVLKGDMSLIGPSPEVVEVADYYNSNQLGRLKVRPGMTGYAQVHRLTNEKHGEKVKYDLHYINNISYKFETKIFFQAIKQLIKKK</sequence>
<reference evidence="4 5" key="1">
    <citation type="submission" date="2016-11" db="EMBL/GenBank/DDBJ databases">
        <authorList>
            <person name="Jaros S."/>
            <person name="Januszkiewicz K."/>
            <person name="Wedrychowicz H."/>
        </authorList>
    </citation>
    <scope>NUCLEOTIDE SEQUENCE [LARGE SCALE GENOMIC DNA]</scope>
    <source>
        <strain evidence="4 5">IBRC-M 10683</strain>
    </source>
</reference>
<comment type="similarity">
    <text evidence="1">Belongs to the bacterial sugar transferase family.</text>
</comment>
<dbReference type="EMBL" id="FQVW01000039">
    <property type="protein sequence ID" value="SHG53393.1"/>
    <property type="molecule type" value="Genomic_DNA"/>
</dbReference>
<evidence type="ECO:0000256" key="2">
    <source>
        <dbReference type="SAM" id="Phobius"/>
    </source>
</evidence>
<feature type="domain" description="Bacterial sugar transferase" evidence="3">
    <location>
        <begin position="26"/>
        <end position="220"/>
    </location>
</feature>
<keyword evidence="2" id="KW-0472">Membrane</keyword>
<evidence type="ECO:0000313" key="5">
    <source>
        <dbReference type="Proteomes" id="UP000183988"/>
    </source>
</evidence>
<keyword evidence="4" id="KW-0808">Transferase</keyword>
<organism evidence="4 5">
    <name type="scientific">Ornithinibacillus halophilus</name>
    <dbReference type="NCBI Taxonomy" id="930117"/>
    <lineage>
        <taxon>Bacteria</taxon>
        <taxon>Bacillati</taxon>
        <taxon>Bacillota</taxon>
        <taxon>Bacilli</taxon>
        <taxon>Bacillales</taxon>
        <taxon>Bacillaceae</taxon>
        <taxon>Ornithinibacillus</taxon>
    </lineage>
</organism>
<feature type="transmembrane region" description="Helical" evidence="2">
    <location>
        <begin position="31"/>
        <end position="53"/>
    </location>
</feature>
<dbReference type="AlphaFoldDB" id="A0A1M5KMG9"/>
<evidence type="ECO:0000313" key="4">
    <source>
        <dbReference type="EMBL" id="SHG53393.1"/>
    </source>
</evidence>
<dbReference type="InterPro" id="IPR003362">
    <property type="entry name" value="Bact_transf"/>
</dbReference>
<keyword evidence="2" id="KW-0812">Transmembrane</keyword>
<dbReference type="RefSeq" id="WP_072891429.1">
    <property type="nucleotide sequence ID" value="NZ_FQVW01000039.1"/>
</dbReference>
<dbReference type="GO" id="GO:0016780">
    <property type="term" value="F:phosphotransferase activity, for other substituted phosphate groups"/>
    <property type="evidence" value="ECO:0007669"/>
    <property type="project" value="TreeGrafter"/>
</dbReference>
<dbReference type="PANTHER" id="PTHR30576">
    <property type="entry name" value="COLANIC BIOSYNTHESIS UDP-GLUCOSE LIPID CARRIER TRANSFERASE"/>
    <property type="match status" value="1"/>
</dbReference>
<evidence type="ECO:0000259" key="3">
    <source>
        <dbReference type="Pfam" id="PF02397"/>
    </source>
</evidence>
<dbReference type="Pfam" id="PF02397">
    <property type="entry name" value="Bac_transf"/>
    <property type="match status" value="1"/>
</dbReference>
<dbReference type="STRING" id="930117.SAMN05216225_103925"/>
<dbReference type="PANTHER" id="PTHR30576:SF0">
    <property type="entry name" value="UNDECAPRENYL-PHOSPHATE N-ACETYLGALACTOSAMINYL 1-PHOSPHATE TRANSFERASE-RELATED"/>
    <property type="match status" value="1"/>
</dbReference>
<keyword evidence="5" id="KW-1185">Reference proteome</keyword>
<dbReference type="Proteomes" id="UP000183988">
    <property type="component" value="Unassembled WGS sequence"/>
</dbReference>
<protein>
    <submittedName>
        <fullName evidence="4">Sugar transferase involved in LPS biosynthesis (Colanic, teichoic acid)</fullName>
    </submittedName>
</protein>
<dbReference type="OrthoDB" id="9808602at2"/>
<proteinExistence type="inferred from homology"/>
<gene>
    <name evidence="4" type="ORF">SAMN05216225_103925</name>
</gene>
<name>A0A1M5KMG9_9BACI</name>
<accession>A0A1M5KMG9</accession>